<dbReference type="EMBL" id="AP022612">
    <property type="protein sequence ID" value="BBZ35673.1"/>
    <property type="molecule type" value="Genomic_DNA"/>
</dbReference>
<feature type="transmembrane region" description="Helical" evidence="1">
    <location>
        <begin position="37"/>
        <end position="56"/>
    </location>
</feature>
<sequence>MSGHSTSVRGVAASLGASALFGVVFYISGVVDAPSEFVFAWRILVTFGCYAILLLHPAARAAFASYWSALTSSRWKPVLLVVLALLVGLELWLFVWAPMHGHALSLSLGYLLLPIALVLAGRFALSTPVTRTQWLAVAIAGAAVTYAISLSPVVSWTTFAVCLGYPLYFVLRRRAGLDSPAAFGVEMAALIPLAILLIGLADTSETTPSGYAGVAAVAFTGAVAMAAYLAASALLPMPVFGLLAYAEPVLLVGVAVLLGERVESSDLVVYGLLVAALAILATDRYRAARRRTHPVALDPVGTAARGGDYVGREC</sequence>
<keyword evidence="3" id="KW-1185">Reference proteome</keyword>
<proteinExistence type="predicted"/>
<feature type="transmembrane region" description="Helical" evidence="1">
    <location>
        <begin position="12"/>
        <end position="31"/>
    </location>
</feature>
<feature type="transmembrane region" description="Helical" evidence="1">
    <location>
        <begin position="183"/>
        <end position="201"/>
    </location>
</feature>
<gene>
    <name evidence="2" type="primary">rarD_2</name>
    <name evidence="2" type="ORF">MCNF_42780</name>
</gene>
<organism evidence="2 3">
    <name type="scientific">Mycolicibacterium confluentis</name>
    <dbReference type="NCBI Taxonomy" id="28047"/>
    <lineage>
        <taxon>Bacteria</taxon>
        <taxon>Bacillati</taxon>
        <taxon>Actinomycetota</taxon>
        <taxon>Actinomycetes</taxon>
        <taxon>Mycobacteriales</taxon>
        <taxon>Mycobacteriaceae</taxon>
        <taxon>Mycolicibacterium</taxon>
    </lineage>
</organism>
<feature type="transmembrane region" description="Helical" evidence="1">
    <location>
        <begin position="265"/>
        <end position="282"/>
    </location>
</feature>
<keyword evidence="1" id="KW-1133">Transmembrane helix</keyword>
<evidence type="ECO:0000256" key="1">
    <source>
        <dbReference type="SAM" id="Phobius"/>
    </source>
</evidence>
<dbReference type="RefSeq" id="WP_234812871.1">
    <property type="nucleotide sequence ID" value="NZ_AP022612.1"/>
</dbReference>
<keyword evidence="1" id="KW-0812">Transmembrane</keyword>
<evidence type="ECO:0000313" key="2">
    <source>
        <dbReference type="EMBL" id="BBZ35673.1"/>
    </source>
</evidence>
<feature type="transmembrane region" description="Helical" evidence="1">
    <location>
        <begin position="213"/>
        <end position="235"/>
    </location>
</feature>
<feature type="transmembrane region" description="Helical" evidence="1">
    <location>
        <begin position="132"/>
        <end position="148"/>
    </location>
</feature>
<reference evidence="2" key="1">
    <citation type="journal article" date="2019" name="Emerg. Microbes Infect.">
        <title>Comprehensive subspecies identification of 175 nontuberculous mycobacteria species based on 7547 genomic profiles.</title>
        <authorList>
            <person name="Matsumoto Y."/>
            <person name="Kinjo T."/>
            <person name="Motooka D."/>
            <person name="Nabeya D."/>
            <person name="Jung N."/>
            <person name="Uechi K."/>
            <person name="Horii T."/>
            <person name="Iida T."/>
            <person name="Fujita J."/>
            <person name="Nakamura S."/>
        </authorList>
    </citation>
    <scope>NUCLEOTIDE SEQUENCE [LARGE SCALE GENOMIC DNA]</scope>
    <source>
        <strain evidence="2">JCM 13671</strain>
    </source>
</reference>
<keyword evidence="1" id="KW-0472">Membrane</keyword>
<dbReference type="Proteomes" id="UP000466931">
    <property type="component" value="Chromosome"/>
</dbReference>
<name>A0A7I7Y3K3_9MYCO</name>
<dbReference type="AlphaFoldDB" id="A0A7I7Y3K3"/>
<reference evidence="2" key="2">
    <citation type="submission" date="2020-02" db="EMBL/GenBank/DDBJ databases">
        <authorList>
            <person name="Matsumoto Y."/>
            <person name="Motooka D."/>
            <person name="Nakamura S."/>
        </authorList>
    </citation>
    <scope>NUCLEOTIDE SEQUENCE</scope>
    <source>
        <strain evidence="2">JCM 13671</strain>
    </source>
</reference>
<protein>
    <submittedName>
        <fullName evidence="2">Permease</fullName>
    </submittedName>
</protein>
<evidence type="ECO:0000313" key="3">
    <source>
        <dbReference type="Proteomes" id="UP000466931"/>
    </source>
</evidence>
<feature type="transmembrane region" description="Helical" evidence="1">
    <location>
        <begin position="103"/>
        <end position="125"/>
    </location>
</feature>
<accession>A0A7I7Y3K3</accession>
<feature type="transmembrane region" description="Helical" evidence="1">
    <location>
        <begin position="77"/>
        <end position="97"/>
    </location>
</feature>